<dbReference type="EMBL" id="JARKIB010000179">
    <property type="protein sequence ID" value="KAJ7727465.1"/>
    <property type="molecule type" value="Genomic_DNA"/>
</dbReference>
<feature type="domain" description="C2" evidence="1">
    <location>
        <begin position="1"/>
        <end position="108"/>
    </location>
</feature>
<dbReference type="Gene3D" id="2.60.40.150">
    <property type="entry name" value="C2 domain"/>
    <property type="match status" value="1"/>
</dbReference>
<name>A0AAD7HSP7_9AGAR</name>
<reference evidence="2" key="1">
    <citation type="submission" date="2023-03" db="EMBL/GenBank/DDBJ databases">
        <title>Massive genome expansion in bonnet fungi (Mycena s.s.) driven by repeated elements and novel gene families across ecological guilds.</title>
        <authorList>
            <consortium name="Lawrence Berkeley National Laboratory"/>
            <person name="Harder C.B."/>
            <person name="Miyauchi S."/>
            <person name="Viragh M."/>
            <person name="Kuo A."/>
            <person name="Thoen E."/>
            <person name="Andreopoulos B."/>
            <person name="Lu D."/>
            <person name="Skrede I."/>
            <person name="Drula E."/>
            <person name="Henrissat B."/>
            <person name="Morin E."/>
            <person name="Kohler A."/>
            <person name="Barry K."/>
            <person name="LaButti K."/>
            <person name="Morin E."/>
            <person name="Salamov A."/>
            <person name="Lipzen A."/>
            <person name="Mereny Z."/>
            <person name="Hegedus B."/>
            <person name="Baldrian P."/>
            <person name="Stursova M."/>
            <person name="Weitz H."/>
            <person name="Taylor A."/>
            <person name="Grigoriev I.V."/>
            <person name="Nagy L.G."/>
            <person name="Martin F."/>
            <person name="Kauserud H."/>
        </authorList>
    </citation>
    <scope>NUCLEOTIDE SEQUENCE</scope>
    <source>
        <strain evidence="2">CBHHK182m</strain>
    </source>
</reference>
<keyword evidence="3" id="KW-1185">Reference proteome</keyword>
<proteinExistence type="predicted"/>
<dbReference type="PROSITE" id="PS50004">
    <property type="entry name" value="C2"/>
    <property type="match status" value="1"/>
</dbReference>
<dbReference type="SUPFAM" id="SSF49562">
    <property type="entry name" value="C2 domain (Calcium/lipid-binding domain, CaLB)"/>
    <property type="match status" value="1"/>
</dbReference>
<evidence type="ECO:0000313" key="3">
    <source>
        <dbReference type="Proteomes" id="UP001215598"/>
    </source>
</evidence>
<comment type="caution">
    <text evidence="2">The sequence shown here is derived from an EMBL/GenBank/DDBJ whole genome shotgun (WGS) entry which is preliminary data.</text>
</comment>
<dbReference type="AlphaFoldDB" id="A0AAD7HSP7"/>
<dbReference type="Proteomes" id="UP001215598">
    <property type="component" value="Unassembled WGS sequence"/>
</dbReference>
<dbReference type="InterPro" id="IPR035892">
    <property type="entry name" value="C2_domain_sf"/>
</dbReference>
<dbReference type="InterPro" id="IPR000008">
    <property type="entry name" value="C2_dom"/>
</dbReference>
<sequence length="337" mass="37617">MAENYSLLIESADQIVWDSCMWHRKPKLYATVTLDLDDNPVSQTPVFKQSLEPKWNFNSNLLCHLTSTITLQLHHHTFFSRPDDPVVGQCRIGIKELLDQCSSGKVIHLEIKADGNVSGRLSVLLEESKVAAGRAKGRMESALVTLTTTGPNLDRITAAVEAGGSHNDLATALGTCLDHIDIVVKMGDKLAQVHPYVSAAWTILSSVYQAVKQQREMDDKVVKLVRDIVELYSFKDDIHFVVAKIQILEDTLIKIAKHTLVCANFLAEYSQPKFSERAIRTAFVNDNQRRIDNLSDELVKLKESFTHALRIQSLLLTTEVHGTVAKLGAEETQAYLL</sequence>
<accession>A0AAD7HSP7</accession>
<organism evidence="2 3">
    <name type="scientific">Mycena metata</name>
    <dbReference type="NCBI Taxonomy" id="1033252"/>
    <lineage>
        <taxon>Eukaryota</taxon>
        <taxon>Fungi</taxon>
        <taxon>Dikarya</taxon>
        <taxon>Basidiomycota</taxon>
        <taxon>Agaricomycotina</taxon>
        <taxon>Agaricomycetes</taxon>
        <taxon>Agaricomycetidae</taxon>
        <taxon>Agaricales</taxon>
        <taxon>Marasmiineae</taxon>
        <taxon>Mycenaceae</taxon>
        <taxon>Mycena</taxon>
    </lineage>
</organism>
<protein>
    <recommendedName>
        <fullName evidence="1">C2 domain-containing protein</fullName>
    </recommendedName>
</protein>
<evidence type="ECO:0000313" key="2">
    <source>
        <dbReference type="EMBL" id="KAJ7727465.1"/>
    </source>
</evidence>
<evidence type="ECO:0000259" key="1">
    <source>
        <dbReference type="PROSITE" id="PS50004"/>
    </source>
</evidence>
<gene>
    <name evidence="2" type="ORF">B0H16DRAFT_252460</name>
</gene>
<dbReference type="Pfam" id="PF00168">
    <property type="entry name" value="C2"/>
    <property type="match status" value="1"/>
</dbReference>